<feature type="domain" description="Right handed beta helix" evidence="2">
    <location>
        <begin position="190"/>
        <end position="358"/>
    </location>
</feature>
<reference evidence="5 6" key="1">
    <citation type="submission" date="2018-07" db="EMBL/GenBank/DDBJ databases">
        <title>Genome sequence of Azospirillum sp. ATCC 49961.</title>
        <authorList>
            <person name="Sant'Anna F.H."/>
            <person name="Baldani J.I."/>
            <person name="Zilli J.E."/>
            <person name="Reis V.M."/>
            <person name="Hartmann A."/>
            <person name="Cruz L."/>
            <person name="de Souza E.M."/>
            <person name="de Oliveira Pedrosa F."/>
            <person name="Passaglia L.M.P."/>
        </authorList>
    </citation>
    <scope>NUCLEOTIDE SEQUENCE [LARGE SCALE GENOMIC DNA]</scope>
    <source>
        <strain evidence="5 6">ATCC 49961</strain>
    </source>
</reference>
<gene>
    <name evidence="5" type="ORF">DS843_14915</name>
</gene>
<feature type="domain" description="Carbohydrate binding module xylan-binding" evidence="3">
    <location>
        <begin position="750"/>
        <end position="834"/>
    </location>
</feature>
<dbReference type="OrthoDB" id="9807425at2"/>
<dbReference type="Proteomes" id="UP000480854">
    <property type="component" value="Unassembled WGS sequence"/>
</dbReference>
<dbReference type="InterPro" id="IPR011050">
    <property type="entry name" value="Pectin_lyase_fold/virulence"/>
</dbReference>
<dbReference type="Pfam" id="PF19078">
    <property type="entry name" value="Big_12"/>
    <property type="match status" value="1"/>
</dbReference>
<sequence>MANLYGPKTLTAPAGAIVIAPGANIQSIVNSAPTGANFWLQPGEYRLQSITPKDNQTFIGAEGAVLNGSKLLTGFTQESAGRWVIGGQTQQGERRETDKASPDAMRGGYPDTVYIDNKALTPVDALSKLKAGTFYFDYNADKIYIGDNPAGHKVEAGVTAHAFSGTADNVTIKNLVIEKYAPPVQHGAIQGDVGWTIQDNEIRLNYAVGATSQDGSKFIGNYVHDNGEMGLGGAGAKILVEGNEIARNGAWSGIDVFWEGGGTKFAYTTDLVVRGNYSHDNTGFGMWTDIDNVGALYENNLLVGNSGGGITHEISYDAVIRNNVLIGNGAKPQAEGWLWGGSIQIQNSQKVEAYGNKIDITGVKGANGIVMIQQDRGGGEFGTYTTTNNKIHDNITVSRDGNGQSGGVADFNEAGMLNGGNQWDNNTYYMPDGDRWRWGDFPEGDTWSAYMNATTQDEHSTLSQAYPSTAGWSSVLPTTPTNPPAPPAPPAPTPGDTTPPTVKVTIADTSVTKGEAPLVTFAFSEAVKDFALTDTTVKGGALSGLKAVNASTYTAVFTPSASTKITDANVAVKAGSYADLAGNAGKAGSAGFAVDTVTTTPTVPTTPTASVTTIKVNASGSAAGGVNAHFKLLVDGKAIGDATVGTTAKDYSFTTNLTAGQPHKVQIQYDNDGFVNGQDRNLFVNKITINGTAHNPTDGIVTYDKGALDGKDVVKGQSSLWWGGTLVVDAPAKEFPAGSTQPQSGPSTTTITVNASGAAAAGVNAHFNLLVDGQKIGEGVAGTTAKDYSFSTSLTADQAHKVQIQYDNDAVVNGQDRSLFVNKVTINGKSVTPTDGIVTYDKGALDGKDVVKGQTSMWWGGTLVVDADKSFFPSATPAGDATALAQDAGTDSVWSHVAAQQAATAPAALAEAAATAGNLYGATLSDVGYDPLLDHADPSLLSHAA</sequence>
<dbReference type="SUPFAM" id="SSF51126">
    <property type="entry name" value="Pectin lyase-like"/>
    <property type="match status" value="1"/>
</dbReference>
<feature type="domain" description="Carbohydrate binding module xylan-binding" evidence="3">
    <location>
        <begin position="613"/>
        <end position="697"/>
    </location>
</feature>
<accession>A0A9W7TYW1</accession>
<dbReference type="InterPro" id="IPR012334">
    <property type="entry name" value="Pectin_lyas_fold"/>
</dbReference>
<evidence type="ECO:0000313" key="6">
    <source>
        <dbReference type="Proteomes" id="UP000480854"/>
    </source>
</evidence>
<dbReference type="InterPro" id="IPR044048">
    <property type="entry name" value="Big_12"/>
</dbReference>
<dbReference type="InterPro" id="IPR031768">
    <property type="entry name" value="CBM60_xylan-bd"/>
</dbReference>
<dbReference type="Gene3D" id="2.160.20.10">
    <property type="entry name" value="Single-stranded right-handed beta-helix, Pectin lyase-like"/>
    <property type="match status" value="1"/>
</dbReference>
<comment type="caution">
    <text evidence="5">The sequence shown here is derived from an EMBL/GenBank/DDBJ whole genome shotgun (WGS) entry which is preliminary data.</text>
</comment>
<organism evidence="5 6">
    <name type="scientific">Roseomonas genomospecies 6</name>
    <dbReference type="NCBI Taxonomy" id="214106"/>
    <lineage>
        <taxon>Bacteria</taxon>
        <taxon>Pseudomonadati</taxon>
        <taxon>Pseudomonadota</taxon>
        <taxon>Alphaproteobacteria</taxon>
        <taxon>Acetobacterales</taxon>
        <taxon>Roseomonadaceae</taxon>
        <taxon>Roseomonas</taxon>
    </lineage>
</organism>
<dbReference type="InterPro" id="IPR039448">
    <property type="entry name" value="Beta_helix"/>
</dbReference>
<evidence type="ECO:0008006" key="7">
    <source>
        <dbReference type="Google" id="ProtNLM"/>
    </source>
</evidence>
<dbReference type="Pfam" id="PF13229">
    <property type="entry name" value="Beta_helix"/>
    <property type="match status" value="1"/>
</dbReference>
<proteinExistence type="predicted"/>
<dbReference type="AlphaFoldDB" id="A0A9W7TYW1"/>
<feature type="region of interest" description="Disordered" evidence="1">
    <location>
        <begin position="87"/>
        <end position="107"/>
    </location>
</feature>
<evidence type="ECO:0000259" key="2">
    <source>
        <dbReference type="Pfam" id="PF13229"/>
    </source>
</evidence>
<evidence type="ECO:0000259" key="4">
    <source>
        <dbReference type="Pfam" id="PF19078"/>
    </source>
</evidence>
<feature type="compositionally biased region" description="Polar residues" evidence="1">
    <location>
        <begin position="467"/>
        <end position="476"/>
    </location>
</feature>
<dbReference type="Pfam" id="PF16841">
    <property type="entry name" value="CBM60"/>
    <property type="match status" value="2"/>
</dbReference>
<dbReference type="RefSeq" id="WP_149469689.1">
    <property type="nucleotide sequence ID" value="NZ_QOKW01000010.1"/>
</dbReference>
<evidence type="ECO:0000259" key="3">
    <source>
        <dbReference type="Pfam" id="PF16841"/>
    </source>
</evidence>
<evidence type="ECO:0000313" key="5">
    <source>
        <dbReference type="EMBL" id="KAA0680073.1"/>
    </source>
</evidence>
<feature type="region of interest" description="Disordered" evidence="1">
    <location>
        <begin position="467"/>
        <end position="499"/>
    </location>
</feature>
<dbReference type="Gene3D" id="2.60.60.40">
    <property type="match status" value="2"/>
</dbReference>
<protein>
    <recommendedName>
        <fullName evidence="7">Parallel beta helix pectate lyase-like protein</fullName>
    </recommendedName>
</protein>
<keyword evidence="6" id="KW-1185">Reference proteome</keyword>
<feature type="domain" description="Bacterial Ig-like" evidence="4">
    <location>
        <begin position="496"/>
        <end position="589"/>
    </location>
</feature>
<dbReference type="EMBL" id="QOKW01000010">
    <property type="protein sequence ID" value="KAA0680073.1"/>
    <property type="molecule type" value="Genomic_DNA"/>
</dbReference>
<evidence type="ECO:0000256" key="1">
    <source>
        <dbReference type="SAM" id="MobiDB-lite"/>
    </source>
</evidence>
<feature type="compositionally biased region" description="Pro residues" evidence="1">
    <location>
        <begin position="480"/>
        <end position="493"/>
    </location>
</feature>
<feature type="compositionally biased region" description="Basic and acidic residues" evidence="1">
    <location>
        <begin position="92"/>
        <end position="101"/>
    </location>
</feature>
<name>A0A9W7TYW1_9PROT</name>